<keyword evidence="1" id="KW-0812">Transmembrane</keyword>
<dbReference type="Proteomes" id="UP001580407">
    <property type="component" value="Unassembled WGS sequence"/>
</dbReference>
<keyword evidence="1" id="KW-1133">Transmembrane helix</keyword>
<evidence type="ECO:0000256" key="1">
    <source>
        <dbReference type="SAM" id="Phobius"/>
    </source>
</evidence>
<dbReference type="RefSeq" id="WP_375527679.1">
    <property type="nucleotide sequence ID" value="NZ_JBHILM010000033.1"/>
</dbReference>
<dbReference type="EMBL" id="JBHILM010000033">
    <property type="protein sequence ID" value="MFB5683958.1"/>
    <property type="molecule type" value="Genomic_DNA"/>
</dbReference>
<comment type="caution">
    <text evidence="2">The sequence shown here is derived from an EMBL/GenBank/DDBJ whole genome shotgun (WGS) entry which is preliminary data.</text>
</comment>
<evidence type="ECO:0000313" key="3">
    <source>
        <dbReference type="Proteomes" id="UP001580407"/>
    </source>
</evidence>
<proteinExistence type="predicted"/>
<name>A0ABV5BE22_9BACL</name>
<evidence type="ECO:0000313" key="2">
    <source>
        <dbReference type="EMBL" id="MFB5683958.1"/>
    </source>
</evidence>
<reference evidence="2 3" key="1">
    <citation type="submission" date="2024-09" db="EMBL/GenBank/DDBJ databases">
        <authorList>
            <person name="Ruan L."/>
        </authorList>
    </citation>
    <scope>NUCLEOTIDE SEQUENCE [LARGE SCALE GENOMIC DNA]</scope>
    <source>
        <strain evidence="2 3">D33</strain>
    </source>
</reference>
<feature type="transmembrane region" description="Helical" evidence="1">
    <location>
        <begin position="6"/>
        <end position="30"/>
    </location>
</feature>
<sequence length="51" mass="5919">MDYITFLTLIPILLYLILFGVGIYVLVLFIKLARRGIKALDLYIAEKSNRM</sequence>
<protein>
    <submittedName>
        <fullName evidence="2">Uncharacterized protein</fullName>
    </submittedName>
</protein>
<keyword evidence="3" id="KW-1185">Reference proteome</keyword>
<organism evidence="2 3">
    <name type="scientific">Paenibacillus terreus</name>
    <dbReference type="NCBI Taxonomy" id="1387834"/>
    <lineage>
        <taxon>Bacteria</taxon>
        <taxon>Bacillati</taxon>
        <taxon>Bacillota</taxon>
        <taxon>Bacilli</taxon>
        <taxon>Bacillales</taxon>
        <taxon>Paenibacillaceae</taxon>
        <taxon>Paenibacillus</taxon>
    </lineage>
</organism>
<accession>A0ABV5BE22</accession>
<keyword evidence="1" id="KW-0472">Membrane</keyword>
<gene>
    <name evidence="2" type="ORF">ACE3NQ_23880</name>
</gene>